<accession>A0ACC1T4Q7</accession>
<evidence type="ECO:0000313" key="2">
    <source>
        <dbReference type="Proteomes" id="UP001148662"/>
    </source>
</evidence>
<organism evidence="1 2">
    <name type="scientific">Phlebia brevispora</name>
    <dbReference type="NCBI Taxonomy" id="194682"/>
    <lineage>
        <taxon>Eukaryota</taxon>
        <taxon>Fungi</taxon>
        <taxon>Dikarya</taxon>
        <taxon>Basidiomycota</taxon>
        <taxon>Agaricomycotina</taxon>
        <taxon>Agaricomycetes</taxon>
        <taxon>Polyporales</taxon>
        <taxon>Meruliaceae</taxon>
        <taxon>Phlebia</taxon>
    </lineage>
</organism>
<dbReference type="EMBL" id="JANHOG010000589">
    <property type="protein sequence ID" value="KAJ3553015.1"/>
    <property type="molecule type" value="Genomic_DNA"/>
</dbReference>
<keyword evidence="2" id="KW-1185">Reference proteome</keyword>
<sequence length="1121" mass="124607">MPTNSHTSRPNDDLADALRSVAKQLEEISSRISTTPVLRSEVARQKDSNDKDSYDKASGYTAEAMEEELWKTTRDTIQEQNQVEIDSWKDELNNLLVFAGLFSAVVTAFTVESYTWLQQDPGDVTNTFLAHISLQISSFNNTPSFINSSAPALPLRHVTSAFTPAAIAVPVNTLWILSLMLSLLSAFFAIAVQQWLRRLRLPADIPVRRAVELLTLRADGLKTWQVPGIISLLPLLLQVAVILFLIGLLILLDSLNVTVLAAFSYVAELGLITFLMFTFIPLFRPNCPYKSPLVPTVLVALQWLSYPLVSVAATFFIPFGEALTTRKVSDFFSRRSYRIWRFLECFKDANHLVISYLIFFDQYMFVDMGQFWLRREYQHLLTLDDTTSSELGHSSVARILLMHSHPSFIRLISCMRHFSLDGWRSVYRAMTVHSLNVFLPRFELGGLINMDGNVVPRASLSVRKWLSSRHLDLSQKAHEARNWKQDGELSDEDHDSLVLSFELDKYGSRRYMQYAKYLFHICGNQTTDEEVCWLRESITPLLILKAFNAGYAPKADEACKVVSFATKHGTRDAVRRNAWDNDVHRMLFASCTAALVAMTHHPSILQEQGRQLLHTFSDILCDDVWERKHMEKLKLFYTGHPEDDLMCAFQQIPGIHRTLCRTLVKLAKKGVLLQDPACPSIRLAWALLEIYEDIDKQDINYARQCLHEFSERIPCNAYLVQWERERRAARLQESQEAPVPSEGDATPAHVPSLHTVRDEVRLSEHDEPTPREEARTNTGSRVCYRPAGLLNWQSLAFFLPNSLSPNNADARRESAADHHEGISTSSAYISIAEEIGMLAETHADHTLALAPTVSGSGGIQPEQDILNAPTRPTATDDLVDLHETTQVKPLSTSDKQESESNDCPDLSRPAHTTASSLSQPHRDSQMPKLRHSASTASLLDDLSTLSASLTLSQTDIPRASASSPSDAINNINVGLQDADSHDATRFYSELEDGSASVESTMTNRDSNQPDPPQVPLQLGALTSLPSDAQPASSDSISNANGVAPCDILSTAVPQHYDDPSPPIPNGDRDKFADVSPGVVAVPTSPAAHANTPVAAHAPDCKDDMPASGELPLPAPSSVHPD</sequence>
<dbReference type="Proteomes" id="UP001148662">
    <property type="component" value="Unassembled WGS sequence"/>
</dbReference>
<protein>
    <submittedName>
        <fullName evidence="1">Uncharacterized protein</fullName>
    </submittedName>
</protein>
<name>A0ACC1T4Q7_9APHY</name>
<evidence type="ECO:0000313" key="1">
    <source>
        <dbReference type="EMBL" id="KAJ3553015.1"/>
    </source>
</evidence>
<gene>
    <name evidence="1" type="ORF">NM688_g3845</name>
</gene>
<reference evidence="1" key="1">
    <citation type="submission" date="2022-07" db="EMBL/GenBank/DDBJ databases">
        <title>Genome Sequence of Phlebia brevispora.</title>
        <authorList>
            <person name="Buettner E."/>
        </authorList>
    </citation>
    <scope>NUCLEOTIDE SEQUENCE</scope>
    <source>
        <strain evidence="1">MPL23</strain>
    </source>
</reference>
<proteinExistence type="predicted"/>
<comment type="caution">
    <text evidence="1">The sequence shown here is derived from an EMBL/GenBank/DDBJ whole genome shotgun (WGS) entry which is preliminary data.</text>
</comment>